<name>A0A1I1TE54_9BURK</name>
<dbReference type="PANTHER" id="PTHR10272:SF14">
    <property type="entry name" value="PAF ACETYLHYDROLASE FAMILY PROTEIN"/>
    <property type="match status" value="1"/>
</dbReference>
<dbReference type="InterPro" id="IPR029058">
    <property type="entry name" value="AB_hydrolase_fold"/>
</dbReference>
<keyword evidence="1 6" id="KW-0378">Hydrolase</keyword>
<gene>
    <name evidence="6" type="ORF">SAMN04489710_103308</name>
</gene>
<dbReference type="PANTHER" id="PTHR10272">
    <property type="entry name" value="PLATELET-ACTIVATING FACTOR ACETYLHYDROLASE"/>
    <property type="match status" value="1"/>
</dbReference>
<dbReference type="GO" id="GO:0003847">
    <property type="term" value="F:1-alkyl-2-acetylglycerophosphocholine esterase activity"/>
    <property type="evidence" value="ECO:0007669"/>
    <property type="project" value="TreeGrafter"/>
</dbReference>
<dbReference type="SUPFAM" id="SSF53474">
    <property type="entry name" value="alpha/beta-Hydrolases"/>
    <property type="match status" value="1"/>
</dbReference>
<dbReference type="InterPro" id="IPR022742">
    <property type="entry name" value="Hydrolase_4"/>
</dbReference>
<dbReference type="GO" id="GO:0016042">
    <property type="term" value="P:lipid catabolic process"/>
    <property type="evidence" value="ECO:0007669"/>
    <property type="project" value="UniProtKB-KW"/>
</dbReference>
<dbReference type="Proteomes" id="UP000199517">
    <property type="component" value="Unassembled WGS sequence"/>
</dbReference>
<organism evidence="6 7">
    <name type="scientific">Paracidovorax konjaci</name>
    <dbReference type="NCBI Taxonomy" id="32040"/>
    <lineage>
        <taxon>Bacteria</taxon>
        <taxon>Pseudomonadati</taxon>
        <taxon>Pseudomonadota</taxon>
        <taxon>Betaproteobacteria</taxon>
        <taxon>Burkholderiales</taxon>
        <taxon>Comamonadaceae</taxon>
        <taxon>Paracidovorax</taxon>
    </lineage>
</organism>
<keyword evidence="3" id="KW-0443">Lipid metabolism</keyword>
<dbReference type="EMBL" id="FOMQ01000003">
    <property type="protein sequence ID" value="SFD56917.1"/>
    <property type="molecule type" value="Genomic_DNA"/>
</dbReference>
<keyword evidence="7" id="KW-1185">Reference proteome</keyword>
<dbReference type="Gene3D" id="3.40.50.1820">
    <property type="entry name" value="alpha/beta hydrolase"/>
    <property type="match status" value="1"/>
</dbReference>
<feature type="signal peptide" evidence="4">
    <location>
        <begin position="1"/>
        <end position="27"/>
    </location>
</feature>
<evidence type="ECO:0000256" key="4">
    <source>
        <dbReference type="SAM" id="SignalP"/>
    </source>
</evidence>
<sequence>MRRMARTHRLRALLLAAACLAAGLCQAAGFQFIRVPAGTDGPALRGAVWSPCAAPPGPIPLGPITLQGTENCPVAGQRLPLILLSHGSGGSFLGHHDTAAALADAGFVVAAINHPGDHFQDLGRQGHLSAFATRPADLRRSLDYLLGGWPGRGVLDAGRVGVFGFSRGGYTALVAAGAVPDWTQARRLCAPGSAVPLCGELRRREWPQPPVRDPRVRAVVAADPLNLFGAEGLKAVSVPLQLWASAHGGDGVEPADVAALRRALPVAVEWHRVAGAGHFAFLAPCPAAMAEAAPDLCRDAPGFDRVAFHADFNAQVAGFFQRALAGAPGPR</sequence>
<reference evidence="7" key="1">
    <citation type="submission" date="2016-10" db="EMBL/GenBank/DDBJ databases">
        <authorList>
            <person name="Varghese N."/>
            <person name="Submissions S."/>
        </authorList>
    </citation>
    <scope>NUCLEOTIDE SEQUENCE [LARGE SCALE GENOMIC DNA]</scope>
    <source>
        <strain evidence="7">DSM 7481</strain>
    </source>
</reference>
<dbReference type="AlphaFoldDB" id="A0A1I1TE54"/>
<accession>A0A1I1TE54</accession>
<evidence type="ECO:0000259" key="5">
    <source>
        <dbReference type="Pfam" id="PF12146"/>
    </source>
</evidence>
<feature type="domain" description="Serine aminopeptidase S33" evidence="5">
    <location>
        <begin position="81"/>
        <end position="195"/>
    </location>
</feature>
<evidence type="ECO:0000256" key="2">
    <source>
        <dbReference type="ARBA" id="ARBA00022963"/>
    </source>
</evidence>
<keyword evidence="4" id="KW-0732">Signal</keyword>
<protein>
    <submittedName>
        <fullName evidence="6">Predicted dienelactone hydrolase</fullName>
    </submittedName>
</protein>
<evidence type="ECO:0000313" key="6">
    <source>
        <dbReference type="EMBL" id="SFD56917.1"/>
    </source>
</evidence>
<keyword evidence="2" id="KW-0442">Lipid degradation</keyword>
<dbReference type="PIRSF" id="PIRSF031982">
    <property type="entry name" value="UCP031982_abhydr"/>
    <property type="match status" value="1"/>
</dbReference>
<dbReference type="STRING" id="32040.SAMN04489710_103308"/>
<evidence type="ECO:0000256" key="3">
    <source>
        <dbReference type="ARBA" id="ARBA00023098"/>
    </source>
</evidence>
<feature type="chain" id="PRO_5011778592" evidence="4">
    <location>
        <begin position="28"/>
        <end position="331"/>
    </location>
</feature>
<evidence type="ECO:0000256" key="1">
    <source>
        <dbReference type="ARBA" id="ARBA00022801"/>
    </source>
</evidence>
<proteinExistence type="predicted"/>
<evidence type="ECO:0000313" key="7">
    <source>
        <dbReference type="Proteomes" id="UP000199517"/>
    </source>
</evidence>
<dbReference type="Pfam" id="PF12146">
    <property type="entry name" value="Hydrolase_4"/>
    <property type="match status" value="1"/>
</dbReference>
<dbReference type="InterPro" id="IPR016986">
    <property type="entry name" value="UCP031982_abhydr"/>
</dbReference>